<evidence type="ECO:0000313" key="6">
    <source>
        <dbReference type="EMBL" id="QBF83041.1"/>
    </source>
</evidence>
<dbReference type="InterPro" id="IPR036390">
    <property type="entry name" value="WH_DNA-bd_sf"/>
</dbReference>
<dbReference type="Pfam" id="PF00126">
    <property type="entry name" value="HTH_1"/>
    <property type="match status" value="1"/>
</dbReference>
<dbReference type="OrthoDB" id="9786526at2"/>
<evidence type="ECO:0000256" key="3">
    <source>
        <dbReference type="ARBA" id="ARBA00023125"/>
    </source>
</evidence>
<keyword evidence="2" id="KW-0805">Transcription regulation</keyword>
<dbReference type="PANTHER" id="PTHR30126">
    <property type="entry name" value="HTH-TYPE TRANSCRIPTIONAL REGULATOR"/>
    <property type="match status" value="1"/>
</dbReference>
<reference evidence="6 7" key="1">
    <citation type="submission" date="2019-02" db="EMBL/GenBank/DDBJ databases">
        <title>Shewanella sp. D4-2 isolated from Dokdo Island.</title>
        <authorList>
            <person name="Baek K."/>
        </authorList>
    </citation>
    <scope>NUCLEOTIDE SEQUENCE [LARGE SCALE GENOMIC DNA]</scope>
    <source>
        <strain evidence="6 7">D4-2</strain>
    </source>
</reference>
<gene>
    <name evidence="6" type="ORF">EXU30_10295</name>
</gene>
<proteinExistence type="inferred from homology"/>
<evidence type="ECO:0000256" key="1">
    <source>
        <dbReference type="ARBA" id="ARBA00009437"/>
    </source>
</evidence>
<dbReference type="Proteomes" id="UP000291106">
    <property type="component" value="Chromosome"/>
</dbReference>
<dbReference type="GO" id="GO:0000976">
    <property type="term" value="F:transcription cis-regulatory region binding"/>
    <property type="evidence" value="ECO:0007669"/>
    <property type="project" value="TreeGrafter"/>
</dbReference>
<dbReference type="EMBL" id="CP036200">
    <property type="protein sequence ID" value="QBF83041.1"/>
    <property type="molecule type" value="Genomic_DNA"/>
</dbReference>
<dbReference type="KEGG" id="smai:EXU30_10295"/>
<evidence type="ECO:0000256" key="4">
    <source>
        <dbReference type="ARBA" id="ARBA00023163"/>
    </source>
</evidence>
<accession>A0A411PHF3</accession>
<dbReference type="PANTHER" id="PTHR30126:SF91">
    <property type="entry name" value="LYSR FAMILY TRANSCRIPTIONAL REGULATOR"/>
    <property type="match status" value="1"/>
</dbReference>
<feature type="domain" description="HTH lysR-type" evidence="5">
    <location>
        <begin position="4"/>
        <end position="61"/>
    </location>
</feature>
<dbReference type="PROSITE" id="PS50931">
    <property type="entry name" value="HTH_LYSR"/>
    <property type="match status" value="1"/>
</dbReference>
<organism evidence="6 7">
    <name type="scientific">Shewanella maritima</name>
    <dbReference type="NCBI Taxonomy" id="2520507"/>
    <lineage>
        <taxon>Bacteria</taxon>
        <taxon>Pseudomonadati</taxon>
        <taxon>Pseudomonadota</taxon>
        <taxon>Gammaproteobacteria</taxon>
        <taxon>Alteromonadales</taxon>
        <taxon>Shewanellaceae</taxon>
        <taxon>Shewanella</taxon>
    </lineage>
</organism>
<dbReference type="InterPro" id="IPR005119">
    <property type="entry name" value="LysR_subst-bd"/>
</dbReference>
<keyword evidence="4" id="KW-0804">Transcription</keyword>
<keyword evidence="3" id="KW-0238">DNA-binding</keyword>
<evidence type="ECO:0000256" key="2">
    <source>
        <dbReference type="ARBA" id="ARBA00023015"/>
    </source>
</evidence>
<name>A0A411PHF3_9GAMM</name>
<keyword evidence="7" id="KW-1185">Reference proteome</keyword>
<dbReference type="RefSeq" id="WP_130599769.1">
    <property type="nucleotide sequence ID" value="NZ_CP036200.1"/>
</dbReference>
<evidence type="ECO:0000313" key="7">
    <source>
        <dbReference type="Proteomes" id="UP000291106"/>
    </source>
</evidence>
<dbReference type="SUPFAM" id="SSF46785">
    <property type="entry name" value="Winged helix' DNA-binding domain"/>
    <property type="match status" value="1"/>
</dbReference>
<comment type="similarity">
    <text evidence="1">Belongs to the LysR transcriptional regulatory family.</text>
</comment>
<dbReference type="Pfam" id="PF03466">
    <property type="entry name" value="LysR_substrate"/>
    <property type="match status" value="1"/>
</dbReference>
<dbReference type="InterPro" id="IPR000847">
    <property type="entry name" value="LysR_HTH_N"/>
</dbReference>
<dbReference type="InterPro" id="IPR036388">
    <property type="entry name" value="WH-like_DNA-bd_sf"/>
</dbReference>
<dbReference type="Gene3D" id="1.10.10.10">
    <property type="entry name" value="Winged helix-like DNA-binding domain superfamily/Winged helix DNA-binding domain"/>
    <property type="match status" value="1"/>
</dbReference>
<dbReference type="SUPFAM" id="SSF53850">
    <property type="entry name" value="Periplasmic binding protein-like II"/>
    <property type="match status" value="1"/>
</dbReference>
<dbReference type="AlphaFoldDB" id="A0A411PHF3"/>
<dbReference type="Gene3D" id="3.40.190.290">
    <property type="match status" value="1"/>
</dbReference>
<dbReference type="CDD" id="cd05466">
    <property type="entry name" value="PBP2_LTTR_substrate"/>
    <property type="match status" value="1"/>
</dbReference>
<protein>
    <submittedName>
        <fullName evidence="6">LysR family transcriptional regulator</fullName>
    </submittedName>
</protein>
<evidence type="ECO:0000259" key="5">
    <source>
        <dbReference type="PROSITE" id="PS50931"/>
    </source>
</evidence>
<sequence length="293" mass="33035">MMKFSLDQLTAFVTTVEQGSFKQAALLLGKHATTISQQVATLEVDIDIQLFERHVRKLAPTQAGLEFYQFARPVLIEAGVLESKIDTMHAKLPSELRIALDSTIHDRQLLRCIKQVTQQYPHLAIEVHSGEPEQIIELVTSNQVDLGVITTLFKPFEGIISQPLFNFELIFIGAPSWVGCDEVKVQEQLKSCPQLVYRYVTQNSNLHGHILSYHYHSVANLADLIEMVSLGMGWAIVPRFQVETYLEQGDVTEFVVSGGKSVSWYSELIYASDKQLNPAMQRFIELALTLSDR</sequence>
<dbReference type="GO" id="GO:0003700">
    <property type="term" value="F:DNA-binding transcription factor activity"/>
    <property type="evidence" value="ECO:0007669"/>
    <property type="project" value="InterPro"/>
</dbReference>